<dbReference type="InterPro" id="IPR003583">
    <property type="entry name" value="Hlx-hairpin-Hlx_DNA-bd_motif"/>
</dbReference>
<name>A0A850HGW2_9FIRM</name>
<sequence>MRRKSKKYYMIMSVAVLTVCGMFFFGCAGESDKRESITPIEVSEEQKDTEEKKAEKEKAEEEIENQGKESVVYVHVCGQVNVPGVYELPEGSRIYEAVAAAGGMTNQAAGERLNQAAAVEDGQQIYVLSKEEAAKDAESAGGEAGVLDASIPGMPQAEDGKVNLNTATAEELMTLSGIGEAKAEAILRYREEHGGFQKVEELMEVEGIKEGVFHKIKEQVKI</sequence>
<dbReference type="PROSITE" id="PS51257">
    <property type="entry name" value="PROKAR_LIPOPROTEIN"/>
    <property type="match status" value="1"/>
</dbReference>
<dbReference type="GO" id="GO:0003677">
    <property type="term" value="F:DNA binding"/>
    <property type="evidence" value="ECO:0007669"/>
    <property type="project" value="InterPro"/>
</dbReference>
<organism evidence="5 6">
    <name type="scientific">Dorea phocaeensis</name>
    <dbReference type="NCBI Taxonomy" id="2040291"/>
    <lineage>
        <taxon>Bacteria</taxon>
        <taxon>Bacillati</taxon>
        <taxon>Bacillota</taxon>
        <taxon>Clostridia</taxon>
        <taxon>Lachnospirales</taxon>
        <taxon>Lachnospiraceae</taxon>
        <taxon>Dorea</taxon>
    </lineage>
</organism>
<proteinExistence type="predicted"/>
<protein>
    <recommendedName>
        <fullName evidence="3">Helix-hairpin-helix DNA-binding motif class 1 domain-containing protein</fullName>
    </recommendedName>
</protein>
<feature type="chain" id="PRO_5039664686" description="Helix-hairpin-helix DNA-binding motif class 1 domain-containing protein" evidence="2">
    <location>
        <begin position="29"/>
        <end position="222"/>
    </location>
</feature>
<reference evidence="5" key="2">
    <citation type="submission" date="2020-02" db="EMBL/GenBank/DDBJ databases">
        <authorList>
            <person name="Littmann E."/>
            <person name="Sorbara M."/>
        </authorList>
    </citation>
    <scope>NUCLEOTIDE SEQUENCE</scope>
    <source>
        <strain evidence="5">MSK.17.11</strain>
        <strain evidence="4">MSK.17.38</strain>
    </source>
</reference>
<dbReference type="OrthoDB" id="9790239at2"/>
<evidence type="ECO:0000313" key="7">
    <source>
        <dbReference type="Proteomes" id="UP000701680"/>
    </source>
</evidence>
<dbReference type="Proteomes" id="UP000701680">
    <property type="component" value="Unassembled WGS sequence"/>
</dbReference>
<evidence type="ECO:0000256" key="1">
    <source>
        <dbReference type="SAM" id="MobiDB-lite"/>
    </source>
</evidence>
<comment type="caution">
    <text evidence="5">The sequence shown here is derived from an EMBL/GenBank/DDBJ whole genome shotgun (WGS) entry which is preliminary data.</text>
</comment>
<feature type="compositionally biased region" description="Basic and acidic residues" evidence="1">
    <location>
        <begin position="44"/>
        <end position="59"/>
    </location>
</feature>
<dbReference type="AlphaFoldDB" id="A0A850HGW2"/>
<reference evidence="6 7" key="1">
    <citation type="journal article" date="2020" name="Cell Host Microbe">
        <title>Functional and Genomic Variation between Human-Derived Isolates of Lachnospiraceae Reveals Inter- and Intra-Species Diversity.</title>
        <authorList>
            <person name="Sorbara M.T."/>
            <person name="Littmann E.R."/>
            <person name="Fontana E."/>
            <person name="Moody T.U."/>
            <person name="Kohout C.E."/>
            <person name="Gjonbalaj M."/>
            <person name="Eaton V."/>
            <person name="Seok R."/>
            <person name="Leiner I.M."/>
            <person name="Pamer E.G."/>
        </authorList>
    </citation>
    <scope>NUCLEOTIDE SEQUENCE [LARGE SCALE GENOMIC DNA]</scope>
    <source>
        <strain evidence="5 6">MSK.17.11</strain>
        <strain evidence="4 7">MSK.17.38</strain>
    </source>
</reference>
<dbReference type="Gene3D" id="1.10.150.280">
    <property type="entry name" value="AF1531-like domain"/>
    <property type="match status" value="1"/>
</dbReference>
<dbReference type="EMBL" id="JAAIUO010000002">
    <property type="protein sequence ID" value="NSK14277.1"/>
    <property type="molecule type" value="Genomic_DNA"/>
</dbReference>
<gene>
    <name evidence="5" type="ORF">G5A66_03015</name>
    <name evidence="4" type="ORF">G5A75_05185</name>
</gene>
<feature type="domain" description="Helix-hairpin-helix DNA-binding motif class 1" evidence="3">
    <location>
        <begin position="200"/>
        <end position="219"/>
    </location>
</feature>
<feature type="region of interest" description="Disordered" evidence="1">
    <location>
        <begin position="35"/>
        <end position="64"/>
    </location>
</feature>
<dbReference type="Pfam" id="PF12836">
    <property type="entry name" value="HHH_3"/>
    <property type="match status" value="1"/>
</dbReference>
<dbReference type="NCBIfam" id="TIGR00426">
    <property type="entry name" value="competence protein ComEA helix-hairpin-helix repeat region"/>
    <property type="match status" value="1"/>
</dbReference>
<dbReference type="InterPro" id="IPR051675">
    <property type="entry name" value="Endo/Exo/Phosphatase_dom_1"/>
</dbReference>
<dbReference type="EMBL" id="JAAITX010000002">
    <property type="protein sequence ID" value="NVH57636.1"/>
    <property type="molecule type" value="Genomic_DNA"/>
</dbReference>
<keyword evidence="6" id="KW-1185">Reference proteome</keyword>
<dbReference type="InterPro" id="IPR019554">
    <property type="entry name" value="Soluble_ligand-bd"/>
</dbReference>
<dbReference type="PANTHER" id="PTHR21180:SF32">
    <property type="entry name" value="ENDONUCLEASE_EXONUCLEASE_PHOSPHATASE FAMILY DOMAIN-CONTAINING PROTEIN 1"/>
    <property type="match status" value="1"/>
</dbReference>
<accession>A0A850HGW2</accession>
<dbReference type="PANTHER" id="PTHR21180">
    <property type="entry name" value="ENDONUCLEASE/EXONUCLEASE/PHOSPHATASE FAMILY DOMAIN-CONTAINING PROTEIN 1"/>
    <property type="match status" value="1"/>
</dbReference>
<dbReference type="SMART" id="SM00278">
    <property type="entry name" value="HhH1"/>
    <property type="match status" value="2"/>
</dbReference>
<dbReference type="Proteomes" id="UP000528555">
    <property type="component" value="Unassembled WGS sequence"/>
</dbReference>
<evidence type="ECO:0000259" key="3">
    <source>
        <dbReference type="SMART" id="SM00278"/>
    </source>
</evidence>
<feature type="domain" description="Helix-hairpin-helix DNA-binding motif class 1" evidence="3">
    <location>
        <begin position="170"/>
        <end position="189"/>
    </location>
</feature>
<dbReference type="Gene3D" id="3.10.560.10">
    <property type="entry name" value="Outer membrane lipoprotein wza domain like"/>
    <property type="match status" value="1"/>
</dbReference>
<evidence type="ECO:0000313" key="4">
    <source>
        <dbReference type="EMBL" id="NSK14277.1"/>
    </source>
</evidence>
<dbReference type="GO" id="GO:0015627">
    <property type="term" value="C:type II protein secretion system complex"/>
    <property type="evidence" value="ECO:0007669"/>
    <property type="project" value="TreeGrafter"/>
</dbReference>
<evidence type="ECO:0000313" key="5">
    <source>
        <dbReference type="EMBL" id="NVH57636.1"/>
    </source>
</evidence>
<dbReference type="RefSeq" id="WP_101695625.1">
    <property type="nucleotide sequence ID" value="NZ_JAAITX010000002.1"/>
</dbReference>
<dbReference type="InterPro" id="IPR004509">
    <property type="entry name" value="Competence_ComEA_HhH"/>
</dbReference>
<dbReference type="GO" id="GO:0015628">
    <property type="term" value="P:protein secretion by the type II secretion system"/>
    <property type="evidence" value="ECO:0007669"/>
    <property type="project" value="TreeGrafter"/>
</dbReference>
<evidence type="ECO:0000313" key="6">
    <source>
        <dbReference type="Proteomes" id="UP000528555"/>
    </source>
</evidence>
<dbReference type="GO" id="GO:0006281">
    <property type="term" value="P:DNA repair"/>
    <property type="evidence" value="ECO:0007669"/>
    <property type="project" value="InterPro"/>
</dbReference>
<keyword evidence="2" id="KW-0732">Signal</keyword>
<dbReference type="Pfam" id="PF10531">
    <property type="entry name" value="SLBB"/>
    <property type="match status" value="1"/>
</dbReference>
<evidence type="ECO:0000256" key="2">
    <source>
        <dbReference type="SAM" id="SignalP"/>
    </source>
</evidence>
<dbReference type="SUPFAM" id="SSF47781">
    <property type="entry name" value="RuvA domain 2-like"/>
    <property type="match status" value="1"/>
</dbReference>
<dbReference type="InterPro" id="IPR010994">
    <property type="entry name" value="RuvA_2-like"/>
</dbReference>
<feature type="signal peptide" evidence="2">
    <location>
        <begin position="1"/>
        <end position="28"/>
    </location>
</feature>